<protein>
    <submittedName>
        <fullName evidence="2">Uncharacterized protein</fullName>
    </submittedName>
</protein>
<sequence length="153" mass="17443">MKWDRTRYFLVVSKNVETHNHLCVLEQSEDLAFQITPLSITESSDDDDEPKAPEVPEIVVLDPEGPLEIVVHGPYSREDEGGSGDDRSIYLECDEDEGSENGSNLKVSGRYRFNEEDKFSEGEKALLQRMKDYVASFELQQVTDPTNDKKKKK</sequence>
<evidence type="ECO:0000313" key="2">
    <source>
        <dbReference type="EMBL" id="MCI11507.1"/>
    </source>
</evidence>
<dbReference type="Proteomes" id="UP000265520">
    <property type="component" value="Unassembled WGS sequence"/>
</dbReference>
<dbReference type="AlphaFoldDB" id="A0A392PIN9"/>
<comment type="caution">
    <text evidence="2">The sequence shown here is derived from an EMBL/GenBank/DDBJ whole genome shotgun (WGS) entry which is preliminary data.</text>
</comment>
<evidence type="ECO:0000313" key="3">
    <source>
        <dbReference type="Proteomes" id="UP000265520"/>
    </source>
</evidence>
<name>A0A392PIN9_9FABA</name>
<accession>A0A392PIN9</accession>
<proteinExistence type="predicted"/>
<reference evidence="2 3" key="1">
    <citation type="journal article" date="2018" name="Front. Plant Sci.">
        <title>Red Clover (Trifolium pratense) and Zigzag Clover (T. medium) - A Picture of Genomic Similarities and Differences.</title>
        <authorList>
            <person name="Dluhosova J."/>
            <person name="Istvanek J."/>
            <person name="Nedelnik J."/>
            <person name="Repkova J."/>
        </authorList>
    </citation>
    <scope>NUCLEOTIDE SEQUENCE [LARGE SCALE GENOMIC DNA]</scope>
    <source>
        <strain evidence="3">cv. 10/8</strain>
        <tissue evidence="2">Leaf</tissue>
    </source>
</reference>
<keyword evidence="3" id="KW-1185">Reference proteome</keyword>
<feature type="region of interest" description="Disordered" evidence="1">
    <location>
        <begin position="74"/>
        <end position="113"/>
    </location>
</feature>
<organism evidence="2 3">
    <name type="scientific">Trifolium medium</name>
    <dbReference type="NCBI Taxonomy" id="97028"/>
    <lineage>
        <taxon>Eukaryota</taxon>
        <taxon>Viridiplantae</taxon>
        <taxon>Streptophyta</taxon>
        <taxon>Embryophyta</taxon>
        <taxon>Tracheophyta</taxon>
        <taxon>Spermatophyta</taxon>
        <taxon>Magnoliopsida</taxon>
        <taxon>eudicotyledons</taxon>
        <taxon>Gunneridae</taxon>
        <taxon>Pentapetalae</taxon>
        <taxon>rosids</taxon>
        <taxon>fabids</taxon>
        <taxon>Fabales</taxon>
        <taxon>Fabaceae</taxon>
        <taxon>Papilionoideae</taxon>
        <taxon>50 kb inversion clade</taxon>
        <taxon>NPAAA clade</taxon>
        <taxon>Hologalegina</taxon>
        <taxon>IRL clade</taxon>
        <taxon>Trifolieae</taxon>
        <taxon>Trifolium</taxon>
    </lineage>
</organism>
<feature type="non-terminal residue" evidence="2">
    <location>
        <position position="153"/>
    </location>
</feature>
<feature type="compositionally biased region" description="Basic and acidic residues" evidence="1">
    <location>
        <begin position="75"/>
        <end position="89"/>
    </location>
</feature>
<evidence type="ECO:0000256" key="1">
    <source>
        <dbReference type="SAM" id="MobiDB-lite"/>
    </source>
</evidence>
<dbReference type="EMBL" id="LXQA010080453">
    <property type="protein sequence ID" value="MCI11507.1"/>
    <property type="molecule type" value="Genomic_DNA"/>
</dbReference>